<keyword evidence="6" id="KW-1185">Reference proteome</keyword>
<dbReference type="KEGG" id="sbr:SY1_05580"/>
<dbReference type="GO" id="GO:0005524">
    <property type="term" value="F:ATP binding"/>
    <property type="evidence" value="ECO:0007669"/>
    <property type="project" value="UniProtKB-KW"/>
</dbReference>
<keyword evidence="2" id="KW-0378">Hydrolase</keyword>
<evidence type="ECO:0000259" key="4">
    <source>
        <dbReference type="SMART" id="SM00797"/>
    </source>
</evidence>
<dbReference type="SUPFAM" id="SSF50891">
    <property type="entry name" value="Cyclophilin-like"/>
    <property type="match status" value="1"/>
</dbReference>
<evidence type="ECO:0000313" key="6">
    <source>
        <dbReference type="Proteomes" id="UP000008957"/>
    </source>
</evidence>
<evidence type="ECO:0000313" key="5">
    <source>
        <dbReference type="EMBL" id="CBL27960.1"/>
    </source>
</evidence>
<accession>A0AB94IVZ4</accession>
<dbReference type="PANTHER" id="PTHR43309:SF5">
    <property type="entry name" value="5-OXOPROLINASE SUBUNIT C"/>
    <property type="match status" value="1"/>
</dbReference>
<dbReference type="InterPro" id="IPR052708">
    <property type="entry name" value="PxpC"/>
</dbReference>
<dbReference type="AlphaFoldDB" id="A0AB94IVZ4"/>
<dbReference type="Proteomes" id="UP000008957">
    <property type="component" value="Chromosome"/>
</dbReference>
<dbReference type="InterPro" id="IPR003778">
    <property type="entry name" value="CT_A_B"/>
</dbReference>
<dbReference type="InterPro" id="IPR029000">
    <property type="entry name" value="Cyclophilin-like_dom_sf"/>
</dbReference>
<name>A0AB94IVZ4_9BACT</name>
<dbReference type="EMBL" id="FP929056">
    <property type="protein sequence ID" value="CBL27960.1"/>
    <property type="molecule type" value="Genomic_DNA"/>
</dbReference>
<proteinExistence type="predicted"/>
<dbReference type="Pfam" id="PF02626">
    <property type="entry name" value="CT_A_B"/>
    <property type="match status" value="1"/>
</dbReference>
<keyword evidence="3" id="KW-0067">ATP-binding</keyword>
<feature type="domain" description="Carboxyltransferase" evidence="4">
    <location>
        <begin position="22"/>
        <end position="303"/>
    </location>
</feature>
<reference evidence="5 6" key="2">
    <citation type="submission" date="2010-03" db="EMBL/GenBank/DDBJ databases">
        <authorList>
            <person name="Pajon A."/>
        </authorList>
    </citation>
    <scope>NUCLEOTIDE SEQUENCE [LARGE SCALE GENOMIC DNA]</scope>
    <source>
        <strain evidence="5 6">SGP1</strain>
    </source>
</reference>
<dbReference type="RefSeq" id="WP_015556107.1">
    <property type="nucleotide sequence ID" value="NC_021038.1"/>
</dbReference>
<evidence type="ECO:0000256" key="3">
    <source>
        <dbReference type="ARBA" id="ARBA00022840"/>
    </source>
</evidence>
<protein>
    <submittedName>
        <fullName evidence="5">Biotin-dependent carboxylase uncharacterized domain</fullName>
    </submittedName>
</protein>
<dbReference type="SMART" id="SM00797">
    <property type="entry name" value="AHS2"/>
    <property type="match status" value="1"/>
</dbReference>
<sequence length="340" mass="36519">MIIENGGILTTVQDGGRFGYESFGVSSSGPMDRRSFEIANLLVGNDRSEACLEATVIGPSISFAENAVMVIVGADMSPVLNGAPVPNCRAFAVRPGDRLRLGAARIGCRAYLAFAGGVDVPLLMNSRSTMVGKGFGGYRGRRLRQGDEVRLLKDVSGLPNLAGRVAEPEPIPSGERALRVILGPQDDRFTEEGIATFLNSRYTIGADFDRQGYRLEGPKIRHVTDGNIISDGIVFGSVQVPTSGDPIVMMAEHQTVGGYAKIATVITVDLPVLGQCKAGDAVRFVRTSVEEAERLAEASRRELDALAARIGRGFERPARRSFKVTVDGRAYSVSIEREED</sequence>
<dbReference type="NCBIfam" id="TIGR00724">
    <property type="entry name" value="urea_amlyse_rel"/>
    <property type="match status" value="1"/>
</dbReference>
<gene>
    <name evidence="5" type="ORF">SY1_05580</name>
</gene>
<dbReference type="GO" id="GO:0016787">
    <property type="term" value="F:hydrolase activity"/>
    <property type="evidence" value="ECO:0007669"/>
    <property type="project" value="UniProtKB-KW"/>
</dbReference>
<evidence type="ECO:0000256" key="1">
    <source>
        <dbReference type="ARBA" id="ARBA00022741"/>
    </source>
</evidence>
<reference evidence="6" key="1">
    <citation type="submission" date="2010-03" db="EMBL/GenBank/DDBJ databases">
        <title>The genome sequence of Synergistetes sp. SGP1.</title>
        <authorList>
            <consortium name="metaHIT consortium -- http://www.metahit.eu/"/>
            <person name="Pajon A."/>
            <person name="Turner K."/>
            <person name="Parkhill J."/>
            <person name="Wade W."/>
            <person name="Vartoukian S."/>
        </authorList>
    </citation>
    <scope>NUCLEOTIDE SEQUENCE [LARGE SCALE GENOMIC DNA]</scope>
    <source>
        <strain evidence="6">SGP1</strain>
    </source>
</reference>
<dbReference type="PANTHER" id="PTHR43309">
    <property type="entry name" value="5-OXOPROLINASE SUBUNIT C"/>
    <property type="match status" value="1"/>
</dbReference>
<organism evidence="5 6">
    <name type="scientific">Fretibacterium fastidiosum</name>
    <dbReference type="NCBI Taxonomy" id="651822"/>
    <lineage>
        <taxon>Bacteria</taxon>
        <taxon>Thermotogati</taxon>
        <taxon>Synergistota</taxon>
        <taxon>Synergistia</taxon>
        <taxon>Synergistales</taxon>
        <taxon>Aminobacteriaceae</taxon>
        <taxon>Fretibacterium</taxon>
    </lineage>
</organism>
<evidence type="ECO:0000256" key="2">
    <source>
        <dbReference type="ARBA" id="ARBA00022801"/>
    </source>
</evidence>
<dbReference type="Gene3D" id="2.40.100.10">
    <property type="entry name" value="Cyclophilin-like"/>
    <property type="match status" value="1"/>
</dbReference>
<keyword evidence="1" id="KW-0547">Nucleotide-binding</keyword>